<dbReference type="EMBL" id="CM056744">
    <property type="protein sequence ID" value="KAJ8666048.1"/>
    <property type="molecule type" value="Genomic_DNA"/>
</dbReference>
<protein>
    <submittedName>
        <fullName evidence="1">Uncharacterized protein</fullName>
    </submittedName>
</protein>
<name>A0ACC2N5P6_9HYME</name>
<gene>
    <name evidence="1" type="ORF">QAD02_007710</name>
</gene>
<evidence type="ECO:0000313" key="1">
    <source>
        <dbReference type="EMBL" id="KAJ8666048.1"/>
    </source>
</evidence>
<evidence type="ECO:0000313" key="2">
    <source>
        <dbReference type="Proteomes" id="UP001239111"/>
    </source>
</evidence>
<reference evidence="1" key="1">
    <citation type="submission" date="2023-04" db="EMBL/GenBank/DDBJ databases">
        <title>A chromosome-level genome assembly of the parasitoid wasp Eretmocerus hayati.</title>
        <authorList>
            <person name="Zhong Y."/>
            <person name="Liu S."/>
            <person name="Liu Y."/>
        </authorList>
    </citation>
    <scope>NUCLEOTIDE SEQUENCE</scope>
    <source>
        <strain evidence="1">ZJU_SS_LIU_2023</strain>
    </source>
</reference>
<comment type="caution">
    <text evidence="1">The sequence shown here is derived from an EMBL/GenBank/DDBJ whole genome shotgun (WGS) entry which is preliminary data.</text>
</comment>
<organism evidence="1 2">
    <name type="scientific">Eretmocerus hayati</name>
    <dbReference type="NCBI Taxonomy" id="131215"/>
    <lineage>
        <taxon>Eukaryota</taxon>
        <taxon>Metazoa</taxon>
        <taxon>Ecdysozoa</taxon>
        <taxon>Arthropoda</taxon>
        <taxon>Hexapoda</taxon>
        <taxon>Insecta</taxon>
        <taxon>Pterygota</taxon>
        <taxon>Neoptera</taxon>
        <taxon>Endopterygota</taxon>
        <taxon>Hymenoptera</taxon>
        <taxon>Apocrita</taxon>
        <taxon>Proctotrupomorpha</taxon>
        <taxon>Chalcidoidea</taxon>
        <taxon>Aphelinidae</taxon>
        <taxon>Aphelininae</taxon>
        <taxon>Eretmocerus</taxon>
    </lineage>
</organism>
<dbReference type="Proteomes" id="UP001239111">
    <property type="component" value="Chromosome 4"/>
</dbReference>
<proteinExistence type="predicted"/>
<accession>A0ACC2N5P6</accession>
<sequence>MISNEENLDLGKYEKIKRFLREKNVGSHTKKASVFTRDELNTSSIQSPNHKYLGAKAAAAVAISGACRRVEIRNLKVGDVVDYQDFLTNTVRKTKTHVNRTFTINNPLREIVLEYMNLRPINTAHDDLFINYQNGKCTRQPMGINKIGKIPEEIASWLNLPNPERYT</sequence>
<keyword evidence="2" id="KW-1185">Reference proteome</keyword>